<accession>A0A8X7C5M8</accession>
<comment type="caution">
    <text evidence="1">The sequence shown here is derived from an EMBL/GenBank/DDBJ whole genome shotgun (WGS) entry which is preliminary data.</text>
</comment>
<protein>
    <submittedName>
        <fullName evidence="1">Putative tick transposon</fullName>
    </submittedName>
</protein>
<organism evidence="1 2">
    <name type="scientific">Trichonephila inaurata madagascariensis</name>
    <dbReference type="NCBI Taxonomy" id="2747483"/>
    <lineage>
        <taxon>Eukaryota</taxon>
        <taxon>Metazoa</taxon>
        <taxon>Ecdysozoa</taxon>
        <taxon>Arthropoda</taxon>
        <taxon>Chelicerata</taxon>
        <taxon>Arachnida</taxon>
        <taxon>Araneae</taxon>
        <taxon>Araneomorphae</taxon>
        <taxon>Entelegynae</taxon>
        <taxon>Araneoidea</taxon>
        <taxon>Nephilidae</taxon>
        <taxon>Trichonephila</taxon>
        <taxon>Trichonephila inaurata</taxon>
    </lineage>
</organism>
<dbReference type="EMBL" id="BMAV01010046">
    <property type="protein sequence ID" value="GFY54873.1"/>
    <property type="molecule type" value="Genomic_DNA"/>
</dbReference>
<gene>
    <name evidence="1" type="primary">TTRE_0000953701</name>
    <name evidence="1" type="ORF">TNIN_224111</name>
</gene>
<keyword evidence="2" id="KW-1185">Reference proteome</keyword>
<evidence type="ECO:0000313" key="2">
    <source>
        <dbReference type="Proteomes" id="UP000886998"/>
    </source>
</evidence>
<proteinExistence type="predicted"/>
<sequence length="189" mass="21968">MAARMLGEKKNAKVLDQLSICAQILRLKKGLWNKELREKKIWIADYGEGSPEIELLIGADFCGQLFTGLIHKLEYGLIAWEIYLGWVLMGRTSNNIKSTSRSSVTITITIFTHSEKIEHFWDLELLRIKEPTEKTSREEVVVKFFNDTLFTDFDGCYMFSKSWEDEQFIEEVFEGGREEKSHYLPCRGV</sequence>
<dbReference type="OrthoDB" id="6433338at2759"/>
<dbReference type="AlphaFoldDB" id="A0A8X7C5M8"/>
<reference evidence="1" key="1">
    <citation type="submission" date="2020-08" db="EMBL/GenBank/DDBJ databases">
        <title>Multicomponent nature underlies the extraordinary mechanical properties of spider dragline silk.</title>
        <authorList>
            <person name="Kono N."/>
            <person name="Nakamura H."/>
            <person name="Mori M."/>
            <person name="Yoshida Y."/>
            <person name="Ohtoshi R."/>
            <person name="Malay A.D."/>
            <person name="Moran D.A.P."/>
            <person name="Tomita M."/>
            <person name="Numata K."/>
            <person name="Arakawa K."/>
        </authorList>
    </citation>
    <scope>NUCLEOTIDE SEQUENCE</scope>
</reference>
<name>A0A8X7C5M8_9ARAC</name>
<dbReference type="Proteomes" id="UP000886998">
    <property type="component" value="Unassembled WGS sequence"/>
</dbReference>
<evidence type="ECO:0000313" key="1">
    <source>
        <dbReference type="EMBL" id="GFY54873.1"/>
    </source>
</evidence>